<dbReference type="PROSITE" id="PS51670">
    <property type="entry name" value="SHKT"/>
    <property type="match status" value="1"/>
</dbReference>
<dbReference type="Proteomes" id="UP001497623">
    <property type="component" value="Unassembled WGS sequence"/>
</dbReference>
<dbReference type="AlphaFoldDB" id="A0AAV2QGG6"/>
<keyword evidence="4" id="KW-1185">Reference proteome</keyword>
<comment type="caution">
    <text evidence="1">Lacks conserved residue(s) required for the propagation of feature annotation.</text>
</comment>
<gene>
    <name evidence="3" type="ORF">MNOR_LOCUS11828</name>
</gene>
<dbReference type="Pfam" id="PF01549">
    <property type="entry name" value="ShK"/>
    <property type="match status" value="2"/>
</dbReference>
<accession>A0AAV2QGG6</accession>
<feature type="disulfide bond" evidence="1">
    <location>
        <begin position="20"/>
        <end position="54"/>
    </location>
</feature>
<evidence type="ECO:0000313" key="3">
    <source>
        <dbReference type="EMBL" id="CAL4082316.1"/>
    </source>
</evidence>
<evidence type="ECO:0000313" key="4">
    <source>
        <dbReference type="Proteomes" id="UP001497623"/>
    </source>
</evidence>
<dbReference type="SMART" id="SM00254">
    <property type="entry name" value="ShKT"/>
    <property type="match status" value="2"/>
</dbReference>
<proteinExistence type="predicted"/>
<sequence length="571" mass="63519">MVNCPRTCGACIPMSPVSGCVDLDVSCPDRGSSGECNQNPVFMNVNCPATCNTCPPTSATECVDRDEFCLLGSMLGECANNPSYYLIFCAQSCRTFLPDICRTPAPIEFCNNRSFECGGEGRVLPAVLGRGQRPTRSINDNKSLMSNTTANSKHLNELSDSNIIPENPKNKPHVNNKPINTNEINEYKHITTKLDILIEETTTEELQVDNDLNRQSVLNYNQDEEEELQVSNSIAMAKAVLKELGHDHHHIEKELPMLRDVFRNMKNDERFYNLVTNNTMLKSAGIDMDFIWKIRSASSVEAKAEAIRAHMMYQPPLRTSGTHRIPRQAGLITAVPCITCAIFPSLCYDHHYDHHTTLRDICEINVHKNTTKPPEPDDNPQYPDPEGCATYTCKIVKKISSVFEKLTSINEIVTSKANTTKTTITTTPKPTPTIPTTTTTTYPITTPKNWIFDILKKLTLLEKATTTTTHPPYPTTTPKNWISAILEKVTSTTTPSPYHPTTTPKNWISVILDKATSTTTPPPYTPITTTPKNWISIILDKATSTTTPPPYTPTTTTPKNWISVILDKATS</sequence>
<dbReference type="InterPro" id="IPR003582">
    <property type="entry name" value="ShKT_dom"/>
</dbReference>
<comment type="caution">
    <text evidence="3">The sequence shown here is derived from an EMBL/GenBank/DDBJ whole genome shotgun (WGS) entry which is preliminary data.</text>
</comment>
<keyword evidence="1" id="KW-1015">Disulfide bond</keyword>
<protein>
    <recommendedName>
        <fullName evidence="2">ShKT domain-containing protein</fullName>
    </recommendedName>
</protein>
<reference evidence="3 4" key="1">
    <citation type="submission" date="2024-05" db="EMBL/GenBank/DDBJ databases">
        <authorList>
            <person name="Wallberg A."/>
        </authorList>
    </citation>
    <scope>NUCLEOTIDE SEQUENCE [LARGE SCALE GENOMIC DNA]</scope>
</reference>
<dbReference type="EMBL" id="CAXKWB010006301">
    <property type="protein sequence ID" value="CAL4082316.1"/>
    <property type="molecule type" value="Genomic_DNA"/>
</dbReference>
<evidence type="ECO:0000259" key="2">
    <source>
        <dbReference type="PROSITE" id="PS51670"/>
    </source>
</evidence>
<name>A0AAV2QGG6_MEGNR</name>
<feature type="domain" description="ShKT" evidence="2">
    <location>
        <begin position="20"/>
        <end position="54"/>
    </location>
</feature>
<feature type="non-terminal residue" evidence="3">
    <location>
        <position position="571"/>
    </location>
</feature>
<organism evidence="3 4">
    <name type="scientific">Meganyctiphanes norvegica</name>
    <name type="common">Northern krill</name>
    <name type="synonym">Thysanopoda norvegica</name>
    <dbReference type="NCBI Taxonomy" id="48144"/>
    <lineage>
        <taxon>Eukaryota</taxon>
        <taxon>Metazoa</taxon>
        <taxon>Ecdysozoa</taxon>
        <taxon>Arthropoda</taxon>
        <taxon>Crustacea</taxon>
        <taxon>Multicrustacea</taxon>
        <taxon>Malacostraca</taxon>
        <taxon>Eumalacostraca</taxon>
        <taxon>Eucarida</taxon>
        <taxon>Euphausiacea</taxon>
        <taxon>Euphausiidae</taxon>
        <taxon>Meganyctiphanes</taxon>
    </lineage>
</organism>
<evidence type="ECO:0000256" key="1">
    <source>
        <dbReference type="PROSITE-ProRule" id="PRU01005"/>
    </source>
</evidence>